<feature type="transmembrane region" description="Helical" evidence="1">
    <location>
        <begin position="680"/>
        <end position="705"/>
    </location>
</feature>
<sequence>MTAVVGRSTNMLETLVKEGAFSWILGNRNSFDEDFEEMSKSPSSRKNWLPELSSKANLVVRRCSRLLDKSLDELQECFDAGASDSVKHPSCRARNFLEYCCFQTLTLSTQVNNSHLGDKKFRRLTYDMMLAWEDPAATSQPSINVDQECTVGREAFSRITPAVPTISDVITCENLFDLLTTSTGGRLRFSVYEKYLGALERAIRKMKTQTESSHLSLLRSPREERILELDGTVTTQPVLEHFGVSTWPGGLPSNFMVFADIKFMMRRLETYSVDLYIVSIEYYLNITITYTLLVSRLQSLLFIVLAGRLTLTDHALYFEAHRMVSFEKAKIYELSEDLKQVVKPELTGPWGARLFDKGVMYKSVSLPEPVVMEFPELKGHFRRDYWLAAIREIVYAHKFIRKFNIEGIDRDEILLKAVIGILRVQAVLEITTTKPVRTETLLMFNECDRLPGGDLILETLATTMSTSQELDRENHLNAENTTHSISTLTMVSNCVFGAEVPDKPRLFVGEIVVGERTPLERAVSDSRNSFKKVELAQATVDGVKVEGLDTNLAVMKELLFPVLELGKYLNFLASWDDSMQSFAFCSLFTFVVCRGWLPHAFALLLLFIAIFMLLTRWSNQGSPVDEVKVTAPPSMNTMEQLLAVQNAISQVEAFIQDGNISLLKLRALFLSVSPQASDKLALALVLLALTLALIPSKYIFLLVVLESNTRYSPLRKPSTERWKRRLREWWYSIPAAPVVLARPPEDQQKKRK</sequence>
<evidence type="ECO:0000313" key="2">
    <source>
        <dbReference type="EMBL" id="RZC61436.1"/>
    </source>
</evidence>
<dbReference type="PANTHER" id="PTHR31860">
    <property type="entry name" value="HEAT-INDUCIBLE TRANSCRIPTION REPRESSOR (DUF639)-RELATED"/>
    <property type="match status" value="1"/>
</dbReference>
<reference evidence="2 3" key="1">
    <citation type="journal article" date="2018" name="Science">
        <title>The opium poppy genome and morphinan production.</title>
        <authorList>
            <person name="Guo L."/>
            <person name="Winzer T."/>
            <person name="Yang X."/>
            <person name="Li Y."/>
            <person name="Ning Z."/>
            <person name="He Z."/>
            <person name="Teodor R."/>
            <person name="Lu Y."/>
            <person name="Bowser T.A."/>
            <person name="Graham I.A."/>
            <person name="Ye K."/>
        </authorList>
    </citation>
    <scope>NUCLEOTIDE SEQUENCE [LARGE SCALE GENOMIC DNA]</scope>
    <source>
        <strain evidence="3">cv. HN1</strain>
        <tissue evidence="2">Leaves</tissue>
    </source>
</reference>
<dbReference type="Proteomes" id="UP000316621">
    <property type="component" value="Chromosome 5"/>
</dbReference>
<feature type="transmembrane region" description="Helical" evidence="1">
    <location>
        <begin position="273"/>
        <end position="293"/>
    </location>
</feature>
<dbReference type="InterPro" id="IPR006927">
    <property type="entry name" value="DUF639"/>
</dbReference>
<keyword evidence="1" id="KW-1133">Transmembrane helix</keyword>
<evidence type="ECO:0000313" key="3">
    <source>
        <dbReference type="Proteomes" id="UP000316621"/>
    </source>
</evidence>
<dbReference type="AlphaFoldDB" id="A0A4Y7JLJ0"/>
<keyword evidence="1" id="KW-0812">Transmembrane</keyword>
<evidence type="ECO:0000256" key="1">
    <source>
        <dbReference type="SAM" id="Phobius"/>
    </source>
</evidence>
<keyword evidence="3" id="KW-1185">Reference proteome</keyword>
<feature type="transmembrane region" description="Helical" evidence="1">
    <location>
        <begin position="596"/>
        <end position="614"/>
    </location>
</feature>
<proteinExistence type="predicted"/>
<gene>
    <name evidence="2" type="ORF">C5167_023183</name>
</gene>
<dbReference type="PANTHER" id="PTHR31860:SF6">
    <property type="entry name" value="HEAT-INDUCIBLE TRANSCRIPTION REPRESSOR (DUF639)"/>
    <property type="match status" value="1"/>
</dbReference>
<keyword evidence="1" id="KW-0472">Membrane</keyword>
<dbReference type="Gramene" id="RZC61436">
    <property type="protein sequence ID" value="RZC61436"/>
    <property type="gene ID" value="C5167_023183"/>
</dbReference>
<organism evidence="2 3">
    <name type="scientific">Papaver somniferum</name>
    <name type="common">Opium poppy</name>
    <dbReference type="NCBI Taxonomy" id="3469"/>
    <lineage>
        <taxon>Eukaryota</taxon>
        <taxon>Viridiplantae</taxon>
        <taxon>Streptophyta</taxon>
        <taxon>Embryophyta</taxon>
        <taxon>Tracheophyta</taxon>
        <taxon>Spermatophyta</taxon>
        <taxon>Magnoliopsida</taxon>
        <taxon>Ranunculales</taxon>
        <taxon>Papaveraceae</taxon>
        <taxon>Papaveroideae</taxon>
        <taxon>Papaver</taxon>
    </lineage>
</organism>
<name>A0A4Y7JLJ0_PAPSO</name>
<dbReference type="EMBL" id="CM010719">
    <property type="protein sequence ID" value="RZC61436.1"/>
    <property type="molecule type" value="Genomic_DNA"/>
</dbReference>
<dbReference type="Pfam" id="PF04842">
    <property type="entry name" value="DUF639"/>
    <property type="match status" value="1"/>
</dbReference>
<accession>A0A4Y7JLJ0</accession>
<protein>
    <submittedName>
        <fullName evidence="2">Uncharacterized protein</fullName>
    </submittedName>
</protein>
<dbReference type="OMA" id="HVRISTW"/>